<dbReference type="EMBL" id="VIBQ01000017">
    <property type="protein sequence ID" value="KAB8360570.1"/>
    <property type="molecule type" value="Genomic_DNA"/>
</dbReference>
<evidence type="ECO:0000313" key="3">
    <source>
        <dbReference type="Proteomes" id="UP000327013"/>
    </source>
</evidence>
<dbReference type="PANTHER" id="PTHR43157:SF31">
    <property type="entry name" value="PHOSPHATIDYLINOSITOL-GLYCAN BIOSYNTHESIS CLASS F PROTEIN"/>
    <property type="match status" value="1"/>
</dbReference>
<dbReference type="OrthoDB" id="1657256at2759"/>
<comment type="caution">
    <text evidence="2">The sequence shown here is derived from an EMBL/GenBank/DDBJ whole genome shotgun (WGS) entry which is preliminary data.</text>
</comment>
<accession>A0A5N6KY29</accession>
<proteinExistence type="predicted"/>
<keyword evidence="3" id="KW-1185">Reference proteome</keyword>
<dbReference type="Proteomes" id="UP000327013">
    <property type="component" value="Unassembled WGS sequence"/>
</dbReference>
<sequence length="290" mass="31854">MGWYQTAIPPTAPQTDLSGQTIVITGANTGLGFEAALQLLRLRASNLVLGVRSIRRGEDARLRLLADAEVRSVNPAAVIKVLQLDLIDYDSVVNYLSNALLTLLLLPHLSSTPATPIHKPTITWVGSMAQGFNSLAKLPEIPPSILARFSDPRKYSALTQYPNSKMFVAMFVRALGQHLPDSNVVVNNLCPGTVDTAADDKLPFYLRIPMNLNRRLRARTVEEGARTLVFASSVAGGETHGKYIANNEISQLAAYADTANGRLFSEQLWRETLQECASVDNRVKTLKWRD</sequence>
<keyword evidence="1" id="KW-0560">Oxidoreductase</keyword>
<dbReference type="Pfam" id="PF00106">
    <property type="entry name" value="adh_short"/>
    <property type="match status" value="1"/>
</dbReference>
<dbReference type="GO" id="GO:0016491">
    <property type="term" value="F:oxidoreductase activity"/>
    <property type="evidence" value="ECO:0007669"/>
    <property type="project" value="UniProtKB-KW"/>
</dbReference>
<evidence type="ECO:0000256" key="1">
    <source>
        <dbReference type="ARBA" id="ARBA00023002"/>
    </source>
</evidence>
<gene>
    <name evidence="2" type="ORF">FH972_024310</name>
</gene>
<name>A0A5N6KY29_9ROSI</name>
<dbReference type="PRINTS" id="PR00081">
    <property type="entry name" value="GDHRDH"/>
</dbReference>
<protein>
    <submittedName>
        <fullName evidence="2">Uncharacterized protein</fullName>
    </submittedName>
</protein>
<dbReference type="Gene3D" id="3.40.50.720">
    <property type="entry name" value="NAD(P)-binding Rossmann-like Domain"/>
    <property type="match status" value="2"/>
</dbReference>
<evidence type="ECO:0000313" key="2">
    <source>
        <dbReference type="EMBL" id="KAB8360570.1"/>
    </source>
</evidence>
<dbReference type="InterPro" id="IPR036291">
    <property type="entry name" value="NAD(P)-bd_dom_sf"/>
</dbReference>
<reference evidence="2 3" key="1">
    <citation type="submission" date="2019-06" db="EMBL/GenBank/DDBJ databases">
        <title>A chromosomal-level reference genome of Carpinus fangiana (Coryloideae, Betulaceae).</title>
        <authorList>
            <person name="Yang X."/>
            <person name="Wang Z."/>
            <person name="Zhang L."/>
            <person name="Hao G."/>
            <person name="Liu J."/>
            <person name="Yang Y."/>
        </authorList>
    </citation>
    <scope>NUCLEOTIDE SEQUENCE [LARGE SCALE GENOMIC DNA]</scope>
    <source>
        <strain evidence="2">Cfa_2016G</strain>
        <tissue evidence="2">Leaf</tissue>
    </source>
</reference>
<dbReference type="PANTHER" id="PTHR43157">
    <property type="entry name" value="PHOSPHATIDYLINOSITOL-GLYCAN BIOSYNTHESIS CLASS F PROTEIN-RELATED"/>
    <property type="match status" value="1"/>
</dbReference>
<organism evidence="2 3">
    <name type="scientific">Carpinus fangiana</name>
    <dbReference type="NCBI Taxonomy" id="176857"/>
    <lineage>
        <taxon>Eukaryota</taxon>
        <taxon>Viridiplantae</taxon>
        <taxon>Streptophyta</taxon>
        <taxon>Embryophyta</taxon>
        <taxon>Tracheophyta</taxon>
        <taxon>Spermatophyta</taxon>
        <taxon>Magnoliopsida</taxon>
        <taxon>eudicotyledons</taxon>
        <taxon>Gunneridae</taxon>
        <taxon>Pentapetalae</taxon>
        <taxon>rosids</taxon>
        <taxon>fabids</taxon>
        <taxon>Fagales</taxon>
        <taxon>Betulaceae</taxon>
        <taxon>Carpinus</taxon>
    </lineage>
</organism>
<dbReference type="AlphaFoldDB" id="A0A5N6KY29"/>
<dbReference type="SUPFAM" id="SSF51735">
    <property type="entry name" value="NAD(P)-binding Rossmann-fold domains"/>
    <property type="match status" value="1"/>
</dbReference>
<dbReference type="InterPro" id="IPR002347">
    <property type="entry name" value="SDR_fam"/>
</dbReference>